<proteinExistence type="predicted"/>
<sequence length="175" mass="21091">MRNKTLSVTQLRDTDQKLKHKKKLFLKNRSLYRHKAIFKYVDLTLCGYSSSYKLRIHIYQKIQFFHLIYEQKKVSAIIAQPIHVKCESFHNKFNSYFESSHPNVYKFIEVLKLIQTKTVILIQSSNKSKLHERLQIRNKIIFIDTQIKKLSEKKISNFEYLQTLAKKYKPKQCYK</sequence>
<dbReference type="Proteomes" id="UP000475862">
    <property type="component" value="Unassembled WGS sequence"/>
</dbReference>
<reference evidence="1 2" key="1">
    <citation type="submission" date="2019-08" db="EMBL/GenBank/DDBJ databases">
        <title>The genome of the soybean aphid Biotype 1, its phylome, world population structure and adaptation to the North American continent.</title>
        <authorList>
            <person name="Giordano R."/>
            <person name="Donthu R.K."/>
            <person name="Hernandez A.G."/>
            <person name="Wright C.L."/>
            <person name="Zimin A.V."/>
        </authorList>
    </citation>
    <scope>NUCLEOTIDE SEQUENCE [LARGE SCALE GENOMIC DNA]</scope>
    <source>
        <tissue evidence="1">Whole aphids</tissue>
    </source>
</reference>
<keyword evidence="2" id="KW-1185">Reference proteome</keyword>
<evidence type="ECO:0000313" key="2">
    <source>
        <dbReference type="Proteomes" id="UP000475862"/>
    </source>
</evidence>
<comment type="caution">
    <text evidence="1">The sequence shown here is derived from an EMBL/GenBank/DDBJ whole genome shotgun (WGS) entry which is preliminary data.</text>
</comment>
<dbReference type="AlphaFoldDB" id="A0A6G0TFF8"/>
<gene>
    <name evidence="1" type="ORF">AGLY_010184</name>
</gene>
<evidence type="ECO:0000313" key="1">
    <source>
        <dbReference type="EMBL" id="KAE9531982.1"/>
    </source>
</evidence>
<name>A0A6G0TFF8_APHGL</name>
<dbReference type="EMBL" id="VYZN01000040">
    <property type="protein sequence ID" value="KAE9531982.1"/>
    <property type="molecule type" value="Genomic_DNA"/>
</dbReference>
<accession>A0A6G0TFF8</accession>
<organism evidence="1 2">
    <name type="scientific">Aphis glycines</name>
    <name type="common">Soybean aphid</name>
    <dbReference type="NCBI Taxonomy" id="307491"/>
    <lineage>
        <taxon>Eukaryota</taxon>
        <taxon>Metazoa</taxon>
        <taxon>Ecdysozoa</taxon>
        <taxon>Arthropoda</taxon>
        <taxon>Hexapoda</taxon>
        <taxon>Insecta</taxon>
        <taxon>Pterygota</taxon>
        <taxon>Neoptera</taxon>
        <taxon>Paraneoptera</taxon>
        <taxon>Hemiptera</taxon>
        <taxon>Sternorrhyncha</taxon>
        <taxon>Aphidomorpha</taxon>
        <taxon>Aphidoidea</taxon>
        <taxon>Aphididae</taxon>
        <taxon>Aphidini</taxon>
        <taxon>Aphis</taxon>
        <taxon>Aphis</taxon>
    </lineage>
</organism>
<protein>
    <submittedName>
        <fullName evidence="1">Uncharacterized protein</fullName>
    </submittedName>
</protein>
<dbReference type="OrthoDB" id="10017536at2759"/>